<dbReference type="AlphaFoldDB" id="Q4U8V5"/>
<dbReference type="Pfam" id="PF16188">
    <property type="entry name" value="Peptidase_M24_C"/>
    <property type="match status" value="1"/>
</dbReference>
<dbReference type="RefSeq" id="XP_953373.1">
    <property type="nucleotide sequence ID" value="XM_948280.1"/>
</dbReference>
<name>Q4U8V5_THEAN</name>
<dbReference type="InterPro" id="IPR000994">
    <property type="entry name" value="Pept_M24"/>
</dbReference>
<evidence type="ECO:0000256" key="4">
    <source>
        <dbReference type="ARBA" id="ARBA00022801"/>
    </source>
</evidence>
<dbReference type="GO" id="GO:0046872">
    <property type="term" value="F:metal ion binding"/>
    <property type="evidence" value="ECO:0007669"/>
    <property type="project" value="UniProtKB-KW"/>
</dbReference>
<gene>
    <name evidence="10" type="ORF">TA10245</name>
</gene>
<dbReference type="InterPro" id="IPR000587">
    <property type="entry name" value="Creatinase_N"/>
</dbReference>
<dbReference type="eggNOG" id="KOG2413">
    <property type="taxonomic scope" value="Eukaryota"/>
</dbReference>
<dbReference type="InterPro" id="IPR029149">
    <property type="entry name" value="Creatin/AminoP/Spt16_N"/>
</dbReference>
<evidence type="ECO:0000256" key="2">
    <source>
        <dbReference type="ARBA" id="ARBA00008766"/>
    </source>
</evidence>
<evidence type="ECO:0000259" key="9">
    <source>
        <dbReference type="Pfam" id="PF16188"/>
    </source>
</evidence>
<dbReference type="CDD" id="cd01085">
    <property type="entry name" value="APP"/>
    <property type="match status" value="1"/>
</dbReference>
<dbReference type="GO" id="GO:0070006">
    <property type="term" value="F:metalloaminopeptidase activity"/>
    <property type="evidence" value="ECO:0007669"/>
    <property type="project" value="InterPro"/>
</dbReference>
<dbReference type="EMBL" id="CR940353">
    <property type="protein sequence ID" value="CAI76748.1"/>
    <property type="molecule type" value="Genomic_DNA"/>
</dbReference>
<evidence type="ECO:0000259" key="7">
    <source>
        <dbReference type="Pfam" id="PF00557"/>
    </source>
</evidence>
<evidence type="ECO:0000313" key="10">
    <source>
        <dbReference type="EMBL" id="CAI76748.1"/>
    </source>
</evidence>
<keyword evidence="10" id="KW-0031">Aminopeptidase</keyword>
<feature type="domain" description="Peptidase M24 C-terminal" evidence="9">
    <location>
        <begin position="599"/>
        <end position="664"/>
    </location>
</feature>
<dbReference type="FunFam" id="3.90.230.10:FF:000007">
    <property type="entry name" value="Xaa-Pro aminopeptidase P"/>
    <property type="match status" value="1"/>
</dbReference>
<dbReference type="InterPro" id="IPR033740">
    <property type="entry name" value="Pept_M24B"/>
</dbReference>
<sequence>MIFHKFHSYCSKINFLIPTSSFYLRFSTMSLHQSRLSSLVNLLTEKKLDSFIVDRVDPHNTEVPHSTFDRLSFISGFTGSYGFALVTHDQCYLWTDSRYFIQAERQLSKPWVLMKLLEKDVPSLTEFLSSTKESKFPLIYFISVKTVGFDLYSTTYKSYENMLKKAPEKEFVGLTENPVDVVWGKERPPFPLNPLKLHPLKYSGVSVSDKLVEVRKEMTTNKVNVLALTNLDEVAYMLNLRGSDVETSPLFYSYLVVEMDKIILFVDHRKLNEEVTSYLKSLSVETRDYNDVFSYLETVGTDQKGSAGTGDPVPAFKMWSSTFSSVHLCNSFLKHNSDSTPRELFLETTPVCDLKACKNETELKCMAEAHIADGIAMAKFFATVYEMKENGTLFDKDEYELGQLSSECRFEQENNVGLSFEPISSISENGAVVHYRALKESCSKIGPHMYLLDSGGQYLTGTTDVTRTVHFGTPTEEEKLAYTLVLKGHLALRHAKFPEGTPGESLDVLAKLPLWERGMNYYHGTGHGVGSYLNVHEGPCNITSLYKPRIGKPNIVYLKPGMVLSNEPGFYEAGKFGVRIENMFYVKELDDKFSKDNRKFYEFDDLTLVPYCKDLMDHSLLTKQEVEWVNEYHKRISDTLVPLMSSRPGYEKAVEFLKKSAQPLTHNTK</sequence>
<accession>Q4U8V5</accession>
<keyword evidence="3 6" id="KW-0479">Metal-binding</keyword>
<dbReference type="InterPro" id="IPR032416">
    <property type="entry name" value="Peptidase_M24_C"/>
</dbReference>
<dbReference type="Gene3D" id="3.90.230.10">
    <property type="entry name" value="Creatinase/methionine aminopeptidase superfamily"/>
    <property type="match status" value="1"/>
</dbReference>
<dbReference type="PANTHER" id="PTHR43763">
    <property type="entry name" value="XAA-PRO AMINOPEPTIDASE 1"/>
    <property type="match status" value="1"/>
</dbReference>
<dbReference type="Pfam" id="PF00557">
    <property type="entry name" value="Peptidase_M24"/>
    <property type="match status" value="1"/>
</dbReference>
<dbReference type="Proteomes" id="UP000001950">
    <property type="component" value="Chromosome 4"/>
</dbReference>
<dbReference type="Pfam" id="PF16189">
    <property type="entry name" value="Creatinase_N_2"/>
    <property type="match status" value="1"/>
</dbReference>
<dbReference type="PROSITE" id="PS00491">
    <property type="entry name" value="PROLINE_PEPTIDASE"/>
    <property type="match status" value="1"/>
</dbReference>
<keyword evidence="10" id="KW-0645">Protease</keyword>
<evidence type="ECO:0000256" key="5">
    <source>
        <dbReference type="ARBA" id="ARBA00023211"/>
    </source>
</evidence>
<dbReference type="EC" id="3.4.11.9" evidence="10"/>
<evidence type="ECO:0000259" key="8">
    <source>
        <dbReference type="Pfam" id="PF01321"/>
    </source>
</evidence>
<evidence type="ECO:0000256" key="3">
    <source>
        <dbReference type="ARBA" id="ARBA00022723"/>
    </source>
</evidence>
<dbReference type="KEGG" id="tan:TA10245"/>
<dbReference type="GO" id="GO:0005737">
    <property type="term" value="C:cytoplasm"/>
    <property type="evidence" value="ECO:0007669"/>
    <property type="project" value="UniProtKB-ARBA"/>
</dbReference>
<dbReference type="InterPro" id="IPR036005">
    <property type="entry name" value="Creatinase/aminopeptidase-like"/>
</dbReference>
<evidence type="ECO:0000256" key="1">
    <source>
        <dbReference type="ARBA" id="ARBA00001936"/>
    </source>
</evidence>
<keyword evidence="4 10" id="KW-0378">Hydrolase</keyword>
<dbReference type="PANTHER" id="PTHR43763:SF6">
    <property type="entry name" value="XAA-PRO AMINOPEPTIDASE 1"/>
    <property type="match status" value="1"/>
</dbReference>
<comment type="cofactor">
    <cofactor evidence="1">
        <name>Mn(2+)</name>
        <dbReference type="ChEBI" id="CHEBI:29035"/>
    </cofactor>
</comment>
<dbReference type="Pfam" id="PF01321">
    <property type="entry name" value="Creatinase_N"/>
    <property type="match status" value="1"/>
</dbReference>
<protein>
    <submittedName>
        <fullName evidence="10">Peptidase, putative</fullName>
        <ecNumber evidence="10">3.4.11.9</ecNumber>
    </submittedName>
</protein>
<dbReference type="InterPro" id="IPR001131">
    <property type="entry name" value="Peptidase_M24B_aminopep-P_CS"/>
</dbReference>
<dbReference type="Gene3D" id="3.40.350.10">
    <property type="entry name" value="Creatinase/prolidase N-terminal domain"/>
    <property type="match status" value="2"/>
</dbReference>
<organism evidence="10 11">
    <name type="scientific">Theileria annulata</name>
    <dbReference type="NCBI Taxonomy" id="5874"/>
    <lineage>
        <taxon>Eukaryota</taxon>
        <taxon>Sar</taxon>
        <taxon>Alveolata</taxon>
        <taxon>Apicomplexa</taxon>
        <taxon>Aconoidasida</taxon>
        <taxon>Piroplasmida</taxon>
        <taxon>Theileriidae</taxon>
        <taxon>Theileria</taxon>
    </lineage>
</organism>
<keyword evidence="11" id="KW-1185">Reference proteome</keyword>
<reference evidence="10 11" key="1">
    <citation type="journal article" date="2005" name="Science">
        <title>Genome of the host-cell transforming parasite Theileria annulata compared with T. parva.</title>
        <authorList>
            <person name="Pain A."/>
            <person name="Renauld H."/>
            <person name="Berriman M."/>
            <person name="Murphy L."/>
            <person name="Yeats C.A."/>
            <person name="Weir W."/>
            <person name="Kerhornou A."/>
            <person name="Aslett M."/>
            <person name="Bishop R."/>
            <person name="Bouchier C."/>
            <person name="Cochet M."/>
            <person name="Coulson R.M.R."/>
            <person name="Cronin A."/>
            <person name="de Villiers E.P."/>
            <person name="Fraser A."/>
            <person name="Fosker N."/>
            <person name="Gardner M."/>
            <person name="Goble A."/>
            <person name="Griffiths-Jones S."/>
            <person name="Harris D.E."/>
            <person name="Katzer F."/>
            <person name="Larke N."/>
            <person name="Lord A."/>
            <person name="Maser P."/>
            <person name="McKellar S."/>
            <person name="Mooney P."/>
            <person name="Morton F."/>
            <person name="Nene V."/>
            <person name="O'Neil S."/>
            <person name="Price C."/>
            <person name="Quail M.A."/>
            <person name="Rabbinowitsch E."/>
            <person name="Rawlings N.D."/>
            <person name="Rutter S."/>
            <person name="Saunders D."/>
            <person name="Seeger K."/>
            <person name="Shah T."/>
            <person name="Squares R."/>
            <person name="Squares S."/>
            <person name="Tivey A."/>
            <person name="Walker A.R."/>
            <person name="Woodward J."/>
            <person name="Dobbelaere D.A.E."/>
            <person name="Langsley G."/>
            <person name="Rajandream M.A."/>
            <person name="McKeever D."/>
            <person name="Shiels B."/>
            <person name="Tait A."/>
            <person name="Barrell B.G."/>
            <person name="Hall N."/>
        </authorList>
    </citation>
    <scope>NUCLEOTIDE SEQUENCE [LARGE SCALE GENOMIC DNA]</scope>
    <source>
        <strain evidence="11">Ankara</strain>
    </source>
</reference>
<dbReference type="InterPro" id="IPR050422">
    <property type="entry name" value="X-Pro_aminopeptidase_P"/>
</dbReference>
<evidence type="ECO:0000313" key="11">
    <source>
        <dbReference type="Proteomes" id="UP000001950"/>
    </source>
</evidence>
<evidence type="ECO:0000256" key="6">
    <source>
        <dbReference type="RuleBase" id="RU000590"/>
    </source>
</evidence>
<keyword evidence="5" id="KW-0464">Manganese</keyword>
<dbReference type="InParanoid" id="Q4U8V5"/>
<dbReference type="SUPFAM" id="SSF53092">
    <property type="entry name" value="Creatinase/prolidase N-terminal domain"/>
    <property type="match status" value="1"/>
</dbReference>
<proteinExistence type="inferred from homology"/>
<dbReference type="SUPFAM" id="SSF55920">
    <property type="entry name" value="Creatinase/aminopeptidase"/>
    <property type="match status" value="1"/>
</dbReference>
<dbReference type="FunCoup" id="Q4U8V5">
    <property type="interactions" value="36"/>
</dbReference>
<feature type="domain" description="Creatinase N-terminal" evidence="8">
    <location>
        <begin position="35"/>
        <end position="176"/>
    </location>
</feature>
<dbReference type="GeneID" id="3862545"/>
<dbReference type="STRING" id="5874.Q4U8V5"/>
<comment type="similarity">
    <text evidence="2 6">Belongs to the peptidase M24B family.</text>
</comment>
<dbReference type="OrthoDB" id="9995434at2759"/>
<feature type="domain" description="Peptidase M24" evidence="7">
    <location>
        <begin position="364"/>
        <end position="588"/>
    </location>
</feature>
<dbReference type="OMA" id="EPGMILS"/>
<dbReference type="VEuPathDB" id="PiroplasmaDB:TA10245"/>